<organism evidence="2 3">
    <name type="scientific">Paenibacillus enshidis</name>
    <dbReference type="NCBI Taxonomy" id="1458439"/>
    <lineage>
        <taxon>Bacteria</taxon>
        <taxon>Bacillati</taxon>
        <taxon>Bacillota</taxon>
        <taxon>Bacilli</taxon>
        <taxon>Bacillales</taxon>
        <taxon>Paenibacillaceae</taxon>
        <taxon>Paenibacillus</taxon>
    </lineage>
</organism>
<protein>
    <submittedName>
        <fullName evidence="2">Amidase domain-containing protein</fullName>
    </submittedName>
</protein>
<dbReference type="PANTHER" id="PTHR40032:SF1">
    <property type="entry name" value="EXPORTED PROTEIN"/>
    <property type="match status" value="1"/>
</dbReference>
<evidence type="ECO:0000259" key="1">
    <source>
        <dbReference type="Pfam" id="PF12671"/>
    </source>
</evidence>
<accession>A0ABV5B043</accession>
<keyword evidence="3" id="KW-1185">Reference proteome</keyword>
<proteinExistence type="predicted"/>
<dbReference type="RefSeq" id="WP_375357890.1">
    <property type="nucleotide sequence ID" value="NZ_JBHHMI010000035.1"/>
</dbReference>
<comment type="caution">
    <text evidence="2">The sequence shown here is derived from an EMBL/GenBank/DDBJ whole genome shotgun (WGS) entry which is preliminary data.</text>
</comment>
<evidence type="ECO:0000313" key="2">
    <source>
        <dbReference type="EMBL" id="MFB5269620.1"/>
    </source>
</evidence>
<reference evidence="2 3" key="1">
    <citation type="submission" date="2024-09" db="EMBL/GenBank/DDBJ databases">
        <title>Paenibacillus zeirhizospherea sp. nov., isolated from surface of the maize (Zea mays) roots in a horticulture field, Hungary.</title>
        <authorList>
            <person name="Marton D."/>
            <person name="Farkas M."/>
            <person name="Bedics A."/>
            <person name="Toth E."/>
            <person name="Tancsics A."/>
            <person name="Boka K."/>
            <person name="Maroti G."/>
            <person name="Kriszt B."/>
            <person name="Cserhati M."/>
        </authorList>
    </citation>
    <scope>NUCLEOTIDE SEQUENCE [LARGE SCALE GENOMIC DNA]</scope>
    <source>
        <strain evidence="2 3">KCTC 33519</strain>
    </source>
</reference>
<gene>
    <name evidence="2" type="ORF">ACE41H_22935</name>
</gene>
<evidence type="ECO:0000313" key="3">
    <source>
        <dbReference type="Proteomes" id="UP001580346"/>
    </source>
</evidence>
<dbReference type="Pfam" id="PF12671">
    <property type="entry name" value="Amidase_6"/>
    <property type="match status" value="1"/>
</dbReference>
<dbReference type="Proteomes" id="UP001580346">
    <property type="component" value="Unassembled WGS sequence"/>
</dbReference>
<sequence>MLHPDWKQALFTYANQFNRCEIEYGPLKEENVVTDLRFLMERGERMARMKEWHRERGTTPIHAETRVKPVRMLRETEAEVVADVLLHVRLFYDKAGMTHREERVECERLTFGREGAEWRVRRVERVVGEQRLSGAEAPFESAAYIHAENMPLLNHSVLGFGSAARQSRYHREEAAAYADRWWNGTNPEFENFEANCTNFVSQCLFAGGAPIHYTGKRESGWWYKGMAGGRELWSYSWAMANSLGLYLRSSTWGLAASEVARPDQLTLGDVILYDWDGSGRFQHSTIVTAFDAGGMPLVNAHTVCARHRYWDYRDSYAWTENTVYRFYHITDQF</sequence>
<feature type="domain" description="Putative amidase" evidence="1">
    <location>
        <begin position="168"/>
        <end position="325"/>
    </location>
</feature>
<dbReference type="EMBL" id="JBHHMI010000035">
    <property type="protein sequence ID" value="MFB5269620.1"/>
    <property type="molecule type" value="Genomic_DNA"/>
</dbReference>
<dbReference type="PANTHER" id="PTHR40032">
    <property type="entry name" value="EXPORTED PROTEIN-RELATED"/>
    <property type="match status" value="1"/>
</dbReference>
<name>A0ABV5B043_9BACL</name>
<dbReference type="InterPro" id="IPR024301">
    <property type="entry name" value="Amidase_6"/>
</dbReference>